<reference evidence="1 2" key="1">
    <citation type="journal article" date="2015" name="Nat. Commun.">
        <title>Outbred genome sequencing and CRISPR/Cas9 gene editing in butterflies.</title>
        <authorList>
            <person name="Li X."/>
            <person name="Fan D."/>
            <person name="Zhang W."/>
            <person name="Liu G."/>
            <person name="Zhang L."/>
            <person name="Zhao L."/>
            <person name="Fang X."/>
            <person name="Chen L."/>
            <person name="Dong Y."/>
            <person name="Chen Y."/>
            <person name="Ding Y."/>
            <person name="Zhao R."/>
            <person name="Feng M."/>
            <person name="Zhu Y."/>
            <person name="Feng Y."/>
            <person name="Jiang X."/>
            <person name="Zhu D."/>
            <person name="Xiang H."/>
            <person name="Feng X."/>
            <person name="Li S."/>
            <person name="Wang J."/>
            <person name="Zhang G."/>
            <person name="Kronforst M.R."/>
            <person name="Wang W."/>
        </authorList>
    </citation>
    <scope>NUCLEOTIDE SEQUENCE [LARGE SCALE GENOMIC DNA]</scope>
    <source>
        <strain evidence="1">Ya'a_city_454_Px</strain>
        <tissue evidence="1">Whole body</tissue>
    </source>
</reference>
<name>A0A194QJP4_PAPXU</name>
<evidence type="ECO:0000313" key="2">
    <source>
        <dbReference type="Proteomes" id="UP000053268"/>
    </source>
</evidence>
<keyword evidence="2" id="KW-1185">Reference proteome</keyword>
<dbReference type="Proteomes" id="UP000053268">
    <property type="component" value="Unassembled WGS sequence"/>
</dbReference>
<evidence type="ECO:0000313" key="1">
    <source>
        <dbReference type="EMBL" id="KPJ05135.1"/>
    </source>
</evidence>
<proteinExistence type="predicted"/>
<organism evidence="1 2">
    <name type="scientific">Papilio xuthus</name>
    <name type="common">Asian swallowtail butterfly</name>
    <dbReference type="NCBI Taxonomy" id="66420"/>
    <lineage>
        <taxon>Eukaryota</taxon>
        <taxon>Metazoa</taxon>
        <taxon>Ecdysozoa</taxon>
        <taxon>Arthropoda</taxon>
        <taxon>Hexapoda</taxon>
        <taxon>Insecta</taxon>
        <taxon>Pterygota</taxon>
        <taxon>Neoptera</taxon>
        <taxon>Endopterygota</taxon>
        <taxon>Lepidoptera</taxon>
        <taxon>Glossata</taxon>
        <taxon>Ditrysia</taxon>
        <taxon>Papilionoidea</taxon>
        <taxon>Papilionidae</taxon>
        <taxon>Papilioninae</taxon>
        <taxon>Papilio</taxon>
    </lineage>
</organism>
<accession>A0A194QJP4</accession>
<dbReference type="AlphaFoldDB" id="A0A194QJP4"/>
<dbReference type="EMBL" id="KQ458761">
    <property type="protein sequence ID" value="KPJ05135.1"/>
    <property type="molecule type" value="Genomic_DNA"/>
</dbReference>
<gene>
    <name evidence="1" type="ORF">RR46_03972</name>
</gene>
<sequence length="53" mass="6083">MCFRNANCKSLNFFPAIIRPQATICFPPPPPLPDLPIMGQEVARPLWEPLDYR</sequence>
<protein>
    <submittedName>
        <fullName evidence="1">Uncharacterized protein</fullName>
    </submittedName>
</protein>